<feature type="compositionally biased region" description="Basic and acidic residues" evidence="1">
    <location>
        <begin position="103"/>
        <end position="118"/>
    </location>
</feature>
<protein>
    <submittedName>
        <fullName evidence="2">Uncharacterized protein</fullName>
    </submittedName>
</protein>
<dbReference type="OrthoDB" id="2374440at2759"/>
<dbReference type="EMBL" id="BLAL01000017">
    <property type="protein sequence ID" value="GES75744.1"/>
    <property type="molecule type" value="Genomic_DNA"/>
</dbReference>
<feature type="region of interest" description="Disordered" evidence="1">
    <location>
        <begin position="102"/>
        <end position="130"/>
    </location>
</feature>
<reference evidence="3" key="2">
    <citation type="submission" date="2019-10" db="EMBL/GenBank/DDBJ databases">
        <title>Conservation and host-specific expression of non-tandemly repeated heterogenous ribosome RNA gene in arbuscular mycorrhizal fungi.</title>
        <authorList>
            <person name="Maeda T."/>
            <person name="Kobayashi Y."/>
            <person name="Nakagawa T."/>
            <person name="Ezawa T."/>
            <person name="Yamaguchi K."/>
            <person name="Bino T."/>
            <person name="Nishimoto Y."/>
            <person name="Shigenobu S."/>
            <person name="Kawaguchi M."/>
        </authorList>
    </citation>
    <scope>NUCLEOTIDE SEQUENCE</scope>
    <source>
        <strain evidence="3">HR1</strain>
    </source>
</reference>
<gene>
    <name evidence="3" type="ORF">RCL2_000315900</name>
    <name evidence="2" type="ORF">RclHR1_02280023</name>
</gene>
<organism evidence="2 4">
    <name type="scientific">Rhizophagus clarus</name>
    <dbReference type="NCBI Taxonomy" id="94130"/>
    <lineage>
        <taxon>Eukaryota</taxon>
        <taxon>Fungi</taxon>
        <taxon>Fungi incertae sedis</taxon>
        <taxon>Mucoromycota</taxon>
        <taxon>Glomeromycotina</taxon>
        <taxon>Glomeromycetes</taxon>
        <taxon>Glomerales</taxon>
        <taxon>Glomeraceae</taxon>
        <taxon>Rhizophagus</taxon>
    </lineage>
</organism>
<name>A0A2Z6QVR4_9GLOM</name>
<sequence length="187" mass="21853">MSDKLSSEHRRALELLLEPGIKELLKERAKKTVNRTRLKKWMEDREPYEEIDEILGIYNHFTSKLKHSQTFIYRISLEFPDKTCKNYLSSIKRGTAGTVRYNSDNKQRKNYRNLDPRTGKHCSPSNPTSNTTTRTIYENCEYSSKSSGRKSFSNSVKTCKQHAYLIKSVEPSEQIYWADGESEDQKL</sequence>
<evidence type="ECO:0000313" key="3">
    <source>
        <dbReference type="EMBL" id="GES75744.1"/>
    </source>
</evidence>
<evidence type="ECO:0000313" key="2">
    <source>
        <dbReference type="EMBL" id="GBB94050.1"/>
    </source>
</evidence>
<comment type="caution">
    <text evidence="2">The sequence shown here is derived from an EMBL/GenBank/DDBJ whole genome shotgun (WGS) entry which is preliminary data.</text>
</comment>
<proteinExistence type="predicted"/>
<keyword evidence="4" id="KW-1185">Reference proteome</keyword>
<reference evidence="2 4" key="1">
    <citation type="submission" date="2017-11" db="EMBL/GenBank/DDBJ databases">
        <title>The genome of Rhizophagus clarus HR1 reveals common genetic basis of auxotrophy among arbuscular mycorrhizal fungi.</title>
        <authorList>
            <person name="Kobayashi Y."/>
        </authorList>
    </citation>
    <scope>NUCLEOTIDE SEQUENCE [LARGE SCALE GENOMIC DNA]</scope>
    <source>
        <strain evidence="2 4">HR1</strain>
    </source>
</reference>
<dbReference type="AlphaFoldDB" id="A0A2Z6QVR4"/>
<dbReference type="Proteomes" id="UP000247702">
    <property type="component" value="Unassembled WGS sequence"/>
</dbReference>
<evidence type="ECO:0000313" key="4">
    <source>
        <dbReference type="Proteomes" id="UP000247702"/>
    </source>
</evidence>
<accession>A0A2Z6QVR4</accession>
<evidence type="ECO:0000256" key="1">
    <source>
        <dbReference type="SAM" id="MobiDB-lite"/>
    </source>
</evidence>
<dbReference type="Proteomes" id="UP000615446">
    <property type="component" value="Unassembled WGS sequence"/>
</dbReference>
<dbReference type="EMBL" id="BEXD01001424">
    <property type="protein sequence ID" value="GBB94050.1"/>
    <property type="molecule type" value="Genomic_DNA"/>
</dbReference>